<reference evidence="1" key="1">
    <citation type="submission" date="2020-11" db="EMBL/GenBank/DDBJ databases">
        <authorList>
            <person name="Tran Van P."/>
        </authorList>
    </citation>
    <scope>NUCLEOTIDE SEQUENCE</scope>
</reference>
<accession>A0A7R9GKA2</accession>
<dbReference type="EMBL" id="CAJPEX010008005">
    <property type="protein sequence ID" value="CAG0924537.1"/>
    <property type="molecule type" value="Genomic_DNA"/>
</dbReference>
<dbReference type="AlphaFoldDB" id="A0A7R9GKA2"/>
<evidence type="ECO:0000313" key="1">
    <source>
        <dbReference type="EMBL" id="CAD7284385.1"/>
    </source>
</evidence>
<evidence type="ECO:0000313" key="2">
    <source>
        <dbReference type="Proteomes" id="UP000678499"/>
    </source>
</evidence>
<dbReference type="EMBL" id="OA890042">
    <property type="protein sequence ID" value="CAD7284385.1"/>
    <property type="molecule type" value="Genomic_DNA"/>
</dbReference>
<gene>
    <name evidence="1" type="ORF">NMOB1V02_LOCUS11992</name>
</gene>
<name>A0A7R9GKA2_9CRUS</name>
<dbReference type="Proteomes" id="UP000678499">
    <property type="component" value="Unassembled WGS sequence"/>
</dbReference>
<protein>
    <submittedName>
        <fullName evidence="1">Uncharacterized protein</fullName>
    </submittedName>
</protein>
<organism evidence="1">
    <name type="scientific">Notodromas monacha</name>
    <dbReference type="NCBI Taxonomy" id="399045"/>
    <lineage>
        <taxon>Eukaryota</taxon>
        <taxon>Metazoa</taxon>
        <taxon>Ecdysozoa</taxon>
        <taxon>Arthropoda</taxon>
        <taxon>Crustacea</taxon>
        <taxon>Oligostraca</taxon>
        <taxon>Ostracoda</taxon>
        <taxon>Podocopa</taxon>
        <taxon>Podocopida</taxon>
        <taxon>Cypridocopina</taxon>
        <taxon>Cypridoidea</taxon>
        <taxon>Cyprididae</taxon>
        <taxon>Notodromas</taxon>
    </lineage>
</organism>
<dbReference type="OrthoDB" id="9992480at2759"/>
<sequence length="274" mass="30555">MSVSGSFNILSPVASSTRTVLAQQNHSDGVQKLKCLNVLPRCSYRTGYENLSHLVKRANNWLRHHKQWEVRTCESLPLQTKAGRNKIAGPVTLTQLSRMRRSAPDTCLANHVTFLRLWVIKCDRPRVHSHKIVVHTVLPKPILGGADGRLEFTDLETLLTDVNSTLEHTWPSNFEILTVETLQTTFDRRPDDSSEATLLTMGLRIFVGFLLGSHEDEEEAGGGEDGSGNNGHEMSHVICEAIGLADFAPRKRPDGTFETFSDLVLRASRKCSSR</sequence>
<keyword evidence="2" id="KW-1185">Reference proteome</keyword>
<proteinExistence type="predicted"/>